<proteinExistence type="inferred from homology"/>
<dbReference type="InterPro" id="IPR003870">
    <property type="entry name" value="DUF222"/>
</dbReference>
<evidence type="ECO:0000313" key="4">
    <source>
        <dbReference type="EMBL" id="WFP16484.1"/>
    </source>
</evidence>
<name>A0ABY8H6N3_9MICC</name>
<feature type="region of interest" description="Disordered" evidence="2">
    <location>
        <begin position="136"/>
        <end position="172"/>
    </location>
</feature>
<evidence type="ECO:0000256" key="1">
    <source>
        <dbReference type="ARBA" id="ARBA00023450"/>
    </source>
</evidence>
<evidence type="ECO:0000313" key="5">
    <source>
        <dbReference type="Proteomes" id="UP001219037"/>
    </source>
</evidence>
<organism evidence="4 5">
    <name type="scientific">Citricoccus muralis</name>
    <dbReference type="NCBI Taxonomy" id="169134"/>
    <lineage>
        <taxon>Bacteria</taxon>
        <taxon>Bacillati</taxon>
        <taxon>Actinomycetota</taxon>
        <taxon>Actinomycetes</taxon>
        <taxon>Micrococcales</taxon>
        <taxon>Micrococcaceae</taxon>
        <taxon>Citricoccus</taxon>
    </lineage>
</organism>
<dbReference type="Pfam" id="PF02720">
    <property type="entry name" value="DUF222"/>
    <property type="match status" value="1"/>
</dbReference>
<evidence type="ECO:0000256" key="2">
    <source>
        <dbReference type="SAM" id="MobiDB-lite"/>
    </source>
</evidence>
<feature type="region of interest" description="Disordered" evidence="2">
    <location>
        <begin position="561"/>
        <end position="594"/>
    </location>
</feature>
<sequence>MSAVRVDDAAPTRAESAAVESWFDGLSLEEAFRTLEQGLRVVSRRLSAPDARSEFTQFTSTNTEQPAGTLPALLRAGETLSKLVSGVTSRLDGFTTEVFAQPKDRAALLGLPEKGKVGFRNPGEFLQDATDISRHAAQQRARHAEHFQPHAPRRPHDAEQNHREKPGSAGQLGRLLPSIAQGLQDLWLGTDRLAVITRAVDKIRAAAQQHHVPTHEVDEYLRTSDTFLAEAAKNASFGEFSAEVSRWRNSVLMNLSPQDVLSPEERDAYQDRSLTFLRREGDLFLWQMATTQDGHEMLSLVDSAANSPRSRSSKNCSETTDDTDLEAPVVADDRTRTQRAHDGFMGVLTSGLRGLDNGLPDQGGTRPQLVVTAGLLPMLRMAHHSGLLPETFDPALLTAGSSQELLVSAGYSGAAGAGMLRRLLCNADILPVVLGTEGEVLETAKSHRLFTTHQRKALIARDGGCAIPGCSFPAAWSEAHHITPWKDGGPTTIDNGVLLCTHHHHAVHDGHWTITMDRGVPWFTPTTKLRPYLTHAERKPARNTYWRDHPHRYLDTEVSPEATLDAPGSPQPALIPGIETPAASASPEQPSLLTGEECVLVPVTDPPEDPLPPIATTSCHFRKWEPRAVHRLKVPVPDDAEPAA</sequence>
<dbReference type="EMBL" id="CP121252">
    <property type="protein sequence ID" value="WFP16484.1"/>
    <property type="molecule type" value="Genomic_DNA"/>
</dbReference>
<dbReference type="Pfam" id="PF01844">
    <property type="entry name" value="HNH"/>
    <property type="match status" value="1"/>
</dbReference>
<dbReference type="CDD" id="cd00085">
    <property type="entry name" value="HNHc"/>
    <property type="match status" value="1"/>
</dbReference>
<keyword evidence="4" id="KW-0378">Hydrolase</keyword>
<dbReference type="SMART" id="SM00507">
    <property type="entry name" value="HNHc"/>
    <property type="match status" value="1"/>
</dbReference>
<feature type="compositionally biased region" description="Polar residues" evidence="2">
    <location>
        <begin position="304"/>
        <end position="318"/>
    </location>
</feature>
<feature type="region of interest" description="Disordered" evidence="2">
    <location>
        <begin position="303"/>
        <end position="323"/>
    </location>
</feature>
<dbReference type="InterPro" id="IPR003615">
    <property type="entry name" value="HNH_nuc"/>
</dbReference>
<dbReference type="Proteomes" id="UP001219037">
    <property type="component" value="Chromosome"/>
</dbReference>
<reference evidence="4 5" key="1">
    <citation type="submission" date="2023-04" db="EMBL/GenBank/DDBJ databases">
        <title>Funneling lignin-derived compounds into biodiesel using alkali-halophilic Citricoccus sp. P2.</title>
        <authorList>
            <person name="Luo C.-B."/>
        </authorList>
    </citation>
    <scope>NUCLEOTIDE SEQUENCE [LARGE SCALE GENOMIC DNA]</scope>
    <source>
        <strain evidence="4 5">P2</strain>
    </source>
</reference>
<dbReference type="Gene3D" id="1.10.30.50">
    <property type="match status" value="1"/>
</dbReference>
<dbReference type="InterPro" id="IPR002711">
    <property type="entry name" value="HNH"/>
</dbReference>
<keyword evidence="4" id="KW-0540">Nuclease</keyword>
<comment type="similarity">
    <text evidence="1">Belongs to the Rv1128c/1148c/1588c/1702c/1945/3466 family.</text>
</comment>
<gene>
    <name evidence="4" type="ORF">P8192_14070</name>
</gene>
<dbReference type="RefSeq" id="WP_278157623.1">
    <property type="nucleotide sequence ID" value="NZ_CP121252.1"/>
</dbReference>
<feature type="domain" description="HNH nuclease" evidence="3">
    <location>
        <begin position="453"/>
        <end position="505"/>
    </location>
</feature>
<keyword evidence="4" id="KW-0255">Endonuclease</keyword>
<accession>A0ABY8H6N3</accession>
<evidence type="ECO:0000259" key="3">
    <source>
        <dbReference type="SMART" id="SM00507"/>
    </source>
</evidence>
<keyword evidence="5" id="KW-1185">Reference proteome</keyword>
<protein>
    <submittedName>
        <fullName evidence="4">HNH endonuclease signature motif containing protein</fullName>
    </submittedName>
</protein>
<feature type="compositionally biased region" description="Basic and acidic residues" evidence="2">
    <location>
        <begin position="142"/>
        <end position="166"/>
    </location>
</feature>
<dbReference type="GO" id="GO:0004519">
    <property type="term" value="F:endonuclease activity"/>
    <property type="evidence" value="ECO:0007669"/>
    <property type="project" value="UniProtKB-KW"/>
</dbReference>